<accession>A0AAV9D034</accession>
<comment type="subcellular location">
    <subcellularLocation>
        <location evidence="1 6">Membrane</location>
        <topology evidence="1 6">Multi-pass membrane protein</topology>
    </subcellularLocation>
</comment>
<keyword evidence="4 6" id="KW-1133">Transmembrane helix</keyword>
<feature type="transmembrane region" description="Helical" evidence="6">
    <location>
        <begin position="307"/>
        <end position="325"/>
    </location>
</feature>
<evidence type="ECO:0000256" key="1">
    <source>
        <dbReference type="ARBA" id="ARBA00004141"/>
    </source>
</evidence>
<evidence type="ECO:0000256" key="5">
    <source>
        <dbReference type="ARBA" id="ARBA00023136"/>
    </source>
</evidence>
<keyword evidence="9" id="KW-1185">Reference proteome</keyword>
<feature type="transmembrane region" description="Helical" evidence="6">
    <location>
        <begin position="217"/>
        <end position="238"/>
    </location>
</feature>
<dbReference type="InterPro" id="IPR037185">
    <property type="entry name" value="EmrE-like"/>
</dbReference>
<feature type="transmembrane region" description="Helical" evidence="6">
    <location>
        <begin position="150"/>
        <end position="170"/>
    </location>
</feature>
<evidence type="ECO:0000259" key="7">
    <source>
        <dbReference type="Pfam" id="PF00892"/>
    </source>
</evidence>
<evidence type="ECO:0000313" key="9">
    <source>
        <dbReference type="Proteomes" id="UP001180020"/>
    </source>
</evidence>
<feature type="transmembrane region" description="Helical" evidence="6">
    <location>
        <begin position="88"/>
        <end position="107"/>
    </location>
</feature>
<dbReference type="Proteomes" id="UP001180020">
    <property type="component" value="Unassembled WGS sequence"/>
</dbReference>
<feature type="domain" description="EamA" evidence="7">
    <location>
        <begin position="28"/>
        <end position="156"/>
    </location>
</feature>
<feature type="transmembrane region" description="Helical" evidence="6">
    <location>
        <begin position="281"/>
        <end position="301"/>
    </location>
</feature>
<dbReference type="EMBL" id="JAUJYO010000017">
    <property type="protein sequence ID" value="KAK1293767.1"/>
    <property type="molecule type" value="Genomic_DNA"/>
</dbReference>
<reference evidence="8" key="1">
    <citation type="journal article" date="2023" name="Nat. Commun.">
        <title>Diploid and tetraploid genomes of Acorus and the evolution of monocots.</title>
        <authorList>
            <person name="Ma L."/>
            <person name="Liu K.W."/>
            <person name="Li Z."/>
            <person name="Hsiao Y.Y."/>
            <person name="Qi Y."/>
            <person name="Fu T."/>
            <person name="Tang G.D."/>
            <person name="Zhang D."/>
            <person name="Sun W.H."/>
            <person name="Liu D.K."/>
            <person name="Li Y."/>
            <person name="Chen G.Z."/>
            <person name="Liu X.D."/>
            <person name="Liao X.Y."/>
            <person name="Jiang Y.T."/>
            <person name="Yu X."/>
            <person name="Hao Y."/>
            <person name="Huang J."/>
            <person name="Zhao X.W."/>
            <person name="Ke S."/>
            <person name="Chen Y.Y."/>
            <person name="Wu W.L."/>
            <person name="Hsu J.L."/>
            <person name="Lin Y.F."/>
            <person name="Huang M.D."/>
            <person name="Li C.Y."/>
            <person name="Huang L."/>
            <person name="Wang Z.W."/>
            <person name="Zhao X."/>
            <person name="Zhong W.Y."/>
            <person name="Peng D.H."/>
            <person name="Ahmad S."/>
            <person name="Lan S."/>
            <person name="Zhang J.S."/>
            <person name="Tsai W.C."/>
            <person name="Van de Peer Y."/>
            <person name="Liu Z.J."/>
        </authorList>
    </citation>
    <scope>NUCLEOTIDE SEQUENCE</scope>
    <source>
        <strain evidence="8">CP</strain>
    </source>
</reference>
<dbReference type="InterPro" id="IPR000620">
    <property type="entry name" value="EamA_dom"/>
</dbReference>
<evidence type="ECO:0000256" key="6">
    <source>
        <dbReference type="RuleBase" id="RU363077"/>
    </source>
</evidence>
<dbReference type="GO" id="GO:0022857">
    <property type="term" value="F:transmembrane transporter activity"/>
    <property type="evidence" value="ECO:0007669"/>
    <property type="project" value="InterPro"/>
</dbReference>
<dbReference type="InterPro" id="IPR030184">
    <property type="entry name" value="WAT1-related"/>
</dbReference>
<feature type="transmembrane region" description="Helical" evidence="6">
    <location>
        <begin position="26"/>
        <end position="45"/>
    </location>
</feature>
<feature type="transmembrane region" description="Helical" evidence="6">
    <location>
        <begin position="113"/>
        <end position="138"/>
    </location>
</feature>
<evidence type="ECO:0000256" key="4">
    <source>
        <dbReference type="ARBA" id="ARBA00022989"/>
    </source>
</evidence>
<dbReference type="Pfam" id="PF00892">
    <property type="entry name" value="EamA"/>
    <property type="match status" value="2"/>
</dbReference>
<dbReference type="SUPFAM" id="SSF103481">
    <property type="entry name" value="Multidrug resistance efflux transporter EmrE"/>
    <property type="match status" value="2"/>
</dbReference>
<feature type="domain" description="EamA" evidence="7">
    <location>
        <begin position="188"/>
        <end position="325"/>
    </location>
</feature>
<feature type="transmembrane region" description="Helical" evidence="6">
    <location>
        <begin position="244"/>
        <end position="269"/>
    </location>
</feature>
<dbReference type="AlphaFoldDB" id="A0AAV9D034"/>
<sequence>MHKLSIPVFFQEVVEGMGCLEEYKPGLAMVVLQFLYAALSLYARAALLQGMSPRIFIVYRQTIATLVMAPTAYLSNRRSANKVSLKMRSFWMIFFATLIGVTINQHFYFQGLYLASTSIASASGNLIPAITFLMAASIGLEKVDIRSLSSIAKVSGTIICVVGAVSMTLFRGHKLLNEGMGGENWIVGCLFLLGSTCCWSLWLILQVPMCKTYPDPIAISAWMCFLAMLQTGVVALFLEPDPKAWILSSPDQILCCIYAGIVGSGISFYVQAWCISQRGPLFSAMFNPLGTVIVTILAVLILHEELYLGSLVGATAVVGGLYAVLWGKAEERKIKTEADIVDGPMKITVSTDEGMQSCRRDLKEHLLV</sequence>
<keyword evidence="5 6" id="KW-0472">Membrane</keyword>
<evidence type="ECO:0000256" key="3">
    <source>
        <dbReference type="ARBA" id="ARBA00022692"/>
    </source>
</evidence>
<keyword evidence="3 6" id="KW-0812">Transmembrane</keyword>
<reference evidence="8" key="2">
    <citation type="submission" date="2023-06" db="EMBL/GenBank/DDBJ databases">
        <authorList>
            <person name="Ma L."/>
            <person name="Liu K.-W."/>
            <person name="Li Z."/>
            <person name="Hsiao Y.-Y."/>
            <person name="Qi Y."/>
            <person name="Fu T."/>
            <person name="Tang G."/>
            <person name="Zhang D."/>
            <person name="Sun W.-H."/>
            <person name="Liu D.-K."/>
            <person name="Li Y."/>
            <person name="Chen G.-Z."/>
            <person name="Liu X.-D."/>
            <person name="Liao X.-Y."/>
            <person name="Jiang Y.-T."/>
            <person name="Yu X."/>
            <person name="Hao Y."/>
            <person name="Huang J."/>
            <person name="Zhao X.-W."/>
            <person name="Ke S."/>
            <person name="Chen Y.-Y."/>
            <person name="Wu W.-L."/>
            <person name="Hsu J.-L."/>
            <person name="Lin Y.-F."/>
            <person name="Huang M.-D."/>
            <person name="Li C.-Y."/>
            <person name="Huang L."/>
            <person name="Wang Z.-W."/>
            <person name="Zhao X."/>
            <person name="Zhong W.-Y."/>
            <person name="Peng D.-H."/>
            <person name="Ahmad S."/>
            <person name="Lan S."/>
            <person name="Zhang J.-S."/>
            <person name="Tsai W.-C."/>
            <person name="Van De Peer Y."/>
            <person name="Liu Z.-J."/>
        </authorList>
    </citation>
    <scope>NUCLEOTIDE SEQUENCE</scope>
    <source>
        <strain evidence="8">CP</strain>
        <tissue evidence="8">Leaves</tissue>
    </source>
</reference>
<organism evidence="8 9">
    <name type="scientific">Acorus calamus</name>
    <name type="common">Sweet flag</name>
    <dbReference type="NCBI Taxonomy" id="4465"/>
    <lineage>
        <taxon>Eukaryota</taxon>
        <taxon>Viridiplantae</taxon>
        <taxon>Streptophyta</taxon>
        <taxon>Embryophyta</taxon>
        <taxon>Tracheophyta</taxon>
        <taxon>Spermatophyta</taxon>
        <taxon>Magnoliopsida</taxon>
        <taxon>Liliopsida</taxon>
        <taxon>Acoraceae</taxon>
        <taxon>Acorus</taxon>
    </lineage>
</organism>
<feature type="transmembrane region" description="Helical" evidence="6">
    <location>
        <begin position="185"/>
        <end position="205"/>
    </location>
</feature>
<comment type="similarity">
    <text evidence="2 6">Belongs to the drug/metabolite transporter (DMT) superfamily. Plant drug/metabolite exporter (P-DME) (TC 2.A.7.4) family.</text>
</comment>
<gene>
    <name evidence="8" type="ORF">QJS10_CPB17g00131</name>
</gene>
<dbReference type="GO" id="GO:0016020">
    <property type="term" value="C:membrane"/>
    <property type="evidence" value="ECO:0007669"/>
    <property type="project" value="UniProtKB-SubCell"/>
</dbReference>
<protein>
    <recommendedName>
        <fullName evidence="6">WAT1-related protein</fullName>
    </recommendedName>
</protein>
<name>A0AAV9D034_ACOCL</name>
<comment type="caution">
    <text evidence="8">The sequence shown here is derived from an EMBL/GenBank/DDBJ whole genome shotgun (WGS) entry which is preliminary data.</text>
</comment>
<proteinExistence type="inferred from homology"/>
<dbReference type="PANTHER" id="PTHR31218">
    <property type="entry name" value="WAT1-RELATED PROTEIN"/>
    <property type="match status" value="1"/>
</dbReference>
<evidence type="ECO:0000256" key="2">
    <source>
        <dbReference type="ARBA" id="ARBA00007635"/>
    </source>
</evidence>
<evidence type="ECO:0000313" key="8">
    <source>
        <dbReference type="EMBL" id="KAK1293767.1"/>
    </source>
</evidence>